<dbReference type="WBParaSite" id="PS1159_v2.g5539.t1">
    <property type="protein sequence ID" value="PS1159_v2.g5539.t1"/>
    <property type="gene ID" value="PS1159_v2.g5539"/>
</dbReference>
<evidence type="ECO:0000313" key="1">
    <source>
        <dbReference type="Proteomes" id="UP000887580"/>
    </source>
</evidence>
<protein>
    <submittedName>
        <fullName evidence="2">Uncharacterized protein</fullName>
    </submittedName>
</protein>
<evidence type="ECO:0000313" key="2">
    <source>
        <dbReference type="WBParaSite" id="PS1159_v2.g5539.t1"/>
    </source>
</evidence>
<proteinExistence type="predicted"/>
<accession>A0AC35GJ60</accession>
<sequence length="213" mass="23255">MKLPLALSFFVAVFHLGSLNVISKRETLLSDANAVQNRSDVTMLKPGPLEVILKNASELIFGVCEQNCNGEFLVCYDGAINGSFSTDLCKSECGFYVKTEGEDISYLEGMSRSKRNCTEMLIKNGTTKQKDSPINYPSCLPKLENGIVKLNIMNATSDCVVSIKNAKLKQGEIIVPSSTNSPSNNPSSTSTATKINGNFGWIFAFISFFTFCQ</sequence>
<name>A0AC35GJ60_9BILA</name>
<organism evidence="1 2">
    <name type="scientific">Panagrolaimus sp. PS1159</name>
    <dbReference type="NCBI Taxonomy" id="55785"/>
    <lineage>
        <taxon>Eukaryota</taxon>
        <taxon>Metazoa</taxon>
        <taxon>Ecdysozoa</taxon>
        <taxon>Nematoda</taxon>
        <taxon>Chromadorea</taxon>
        <taxon>Rhabditida</taxon>
        <taxon>Tylenchina</taxon>
        <taxon>Panagrolaimomorpha</taxon>
        <taxon>Panagrolaimoidea</taxon>
        <taxon>Panagrolaimidae</taxon>
        <taxon>Panagrolaimus</taxon>
    </lineage>
</organism>
<reference evidence="2" key="1">
    <citation type="submission" date="2022-11" db="UniProtKB">
        <authorList>
            <consortium name="WormBaseParasite"/>
        </authorList>
    </citation>
    <scope>IDENTIFICATION</scope>
</reference>
<dbReference type="Proteomes" id="UP000887580">
    <property type="component" value="Unplaced"/>
</dbReference>